<protein>
    <submittedName>
        <fullName evidence="2">Uncharacterized protein</fullName>
    </submittedName>
</protein>
<feature type="compositionally biased region" description="Basic and acidic residues" evidence="1">
    <location>
        <begin position="1120"/>
        <end position="1129"/>
    </location>
</feature>
<feature type="region of interest" description="Disordered" evidence="1">
    <location>
        <begin position="284"/>
        <end position="375"/>
    </location>
</feature>
<keyword evidence="3" id="KW-1185">Reference proteome</keyword>
<feature type="compositionally biased region" description="Polar residues" evidence="1">
    <location>
        <begin position="794"/>
        <end position="805"/>
    </location>
</feature>
<feature type="region of interest" description="Disordered" evidence="1">
    <location>
        <begin position="472"/>
        <end position="516"/>
    </location>
</feature>
<feature type="compositionally biased region" description="Basic residues" evidence="1">
    <location>
        <begin position="360"/>
        <end position="373"/>
    </location>
</feature>
<feature type="region of interest" description="Disordered" evidence="1">
    <location>
        <begin position="681"/>
        <end position="807"/>
    </location>
</feature>
<feature type="compositionally biased region" description="Polar residues" evidence="1">
    <location>
        <begin position="820"/>
        <end position="830"/>
    </location>
</feature>
<feature type="compositionally biased region" description="Acidic residues" evidence="1">
    <location>
        <begin position="1318"/>
        <end position="1327"/>
    </location>
</feature>
<name>A0A836HVQ1_LEIEN</name>
<feature type="compositionally biased region" description="Acidic residues" evidence="1">
    <location>
        <begin position="18"/>
        <end position="40"/>
    </location>
</feature>
<feature type="compositionally biased region" description="Low complexity" evidence="1">
    <location>
        <begin position="897"/>
        <end position="914"/>
    </location>
</feature>
<feature type="compositionally biased region" description="Low complexity" evidence="1">
    <location>
        <begin position="334"/>
        <end position="358"/>
    </location>
</feature>
<dbReference type="Proteomes" id="UP000674179">
    <property type="component" value="Chromosome 8"/>
</dbReference>
<feature type="compositionally biased region" description="Basic and acidic residues" evidence="1">
    <location>
        <begin position="8"/>
        <end position="17"/>
    </location>
</feature>
<feature type="compositionally biased region" description="Low complexity" evidence="1">
    <location>
        <begin position="774"/>
        <end position="785"/>
    </location>
</feature>
<gene>
    <name evidence="2" type="ORF">CUR178_08112</name>
</gene>
<feature type="compositionally biased region" description="Low complexity" evidence="1">
    <location>
        <begin position="1279"/>
        <end position="1291"/>
    </location>
</feature>
<sequence length="1361" mass="139881">MKPVRPAQRLERLPELHDDADEGDEGDEEDESDVSTEVESEVLSQQFRSLPWPFPAVNLSVGISPSASMRRGISPLASDQQTCMSASSLTAWSGAQVVYGGGTGTAWASGLGLNKFDKLRASPRSGAAAASKGVSTTTAAPTAAMRPITATTTATTAPATKAKSLHCELTAENLDRLRDARGLLDELPVGPWEENTATTRVSPPAVIAVSRARGNYAAEAGGTRMSRAAALSKQQPLPTWHSRQRGVNDSSAHASKNLHARAPATATAAEDDALNAGVDRSLGKQSAAAGATPATSSTPPLAAEQGARSHGDEPLTPISEKEDDDDGRRGGRSGPARGSATSPQRSSATAALAGASYARNKGRNGRAPLKRQRLSAVKTRYQGQILQLEDCTETAAPALISSQSRERAPRASRPVDVTAAGPTASATCDLAAGIRVPLASASVGAKKTSLVSPSLNMPSVRGVDAARRIPATGPVAHDGTLLPSSIPPTGREADQEGSEAARRASRSSSAELGEDDQAASGINGFLTSFSVHTISPENARQLVVCLPASPKIHPAVPTPASERASCGRCRSDLVGADQGEREAAYNGGGAAGEDGESVKCYGGVPPTPALTHQGRSSLMSSSAVTSSRPPLLSLTAIGVSSATSGVFRSATQTSPRLSAALQRITLPHQPQQQVRPAVIISTGTTEPPPSRKPLTAVAVTSPSDTGDSHISVSQASRADPSRRSAVRTGASKVSSSCETHMPSTVDCLPSVGSTQPPLSLRTPDGGGGLRWRLATSSRTSSAGASDQRARSGCPRSTDSASSGSTAPMVHEEWAPATVADHSSATTPSSRSELKPPATFLSLDGQAEATRLNSHHVGSSDVATASDDAVALIPAVPSAVPIPAACARRSDNPDKQQAGETAPAAVAPATSPHAGIGNGGDGKGRDSSVQAATRVRRTPAAGWQSNGGDRISFADRRALQPVRHGSATSTSREESGAVVCALRDRPRALAPLDGRAGQPPSQAAVAAGGGTDAAGLSVKADPAAFSRAAAVTLGSDIAQQMPDMWQQTLSRVPVSTDRRSTAVVLPSQSGDSAVDGLPVTGTRECSGITRPRSRSLPAGALPSAGGTTAQSEIDLLSPEKSSTRLDEAAARQRLRHQPHQPEPLPRAAAGGGGGSSHGESHRTLHSPATVYSNSLNHHACKAPATNTAAGDDVPGQLPVPPSMRCIGDPGCILEKGAARPPNRLPMLGLSSSGAAANPARPRSPKDAATIGGHGNPARVSVARRKTVGAIRESPLVRSRSGTSSNGSGSNTDNSHHSNHTQHRDRLIMPPDTVAPPEYSQDDDAEESEEHPKHTHALKVAPPRRRRCADVRLPEDGEERTAL</sequence>
<feature type="region of interest" description="Disordered" evidence="1">
    <location>
        <begin position="1"/>
        <end position="42"/>
    </location>
</feature>
<dbReference type="EMBL" id="JAFHKP010000008">
    <property type="protein sequence ID" value="KAG5485141.1"/>
    <property type="molecule type" value="Genomic_DNA"/>
</dbReference>
<feature type="region of interest" description="Disordered" evidence="1">
    <location>
        <begin position="126"/>
        <end position="160"/>
    </location>
</feature>
<feature type="compositionally biased region" description="Basic residues" evidence="1">
    <location>
        <begin position="1331"/>
        <end position="1345"/>
    </location>
</feature>
<feature type="compositionally biased region" description="Basic and acidic residues" evidence="1">
    <location>
        <begin position="1346"/>
        <end position="1361"/>
    </location>
</feature>
<evidence type="ECO:0000313" key="3">
    <source>
        <dbReference type="Proteomes" id="UP000674179"/>
    </source>
</evidence>
<proteinExistence type="predicted"/>
<dbReference type="OrthoDB" id="267130at2759"/>
<dbReference type="RefSeq" id="XP_067695405.1">
    <property type="nucleotide sequence ID" value="XM_067839746.1"/>
</dbReference>
<feature type="region of interest" description="Disordered" evidence="1">
    <location>
        <begin position="399"/>
        <end position="420"/>
    </location>
</feature>
<feature type="compositionally biased region" description="Basic and acidic residues" evidence="1">
    <location>
        <begin position="491"/>
        <end position="502"/>
    </location>
</feature>
<feature type="region of interest" description="Disordered" evidence="1">
    <location>
        <begin position="817"/>
        <end position="836"/>
    </location>
</feature>
<comment type="caution">
    <text evidence="2">The sequence shown here is derived from an EMBL/GenBank/DDBJ whole genome shotgun (WGS) entry which is preliminary data.</text>
</comment>
<dbReference type="KEGG" id="lenr:94175256"/>
<feature type="region of interest" description="Disordered" evidence="1">
    <location>
        <begin position="1061"/>
        <end position="1163"/>
    </location>
</feature>
<reference evidence="2 3" key="1">
    <citation type="submission" date="2021-02" db="EMBL/GenBank/DDBJ databases">
        <title>Leishmania (Mundinia) enrietti genome sequencing and assembly.</title>
        <authorList>
            <person name="Almutairi H."/>
            <person name="Gatherer D."/>
        </authorList>
    </citation>
    <scope>NUCLEOTIDE SEQUENCE [LARGE SCALE GENOMIC DNA]</scope>
    <source>
        <strain evidence="2">CUR178</strain>
    </source>
</reference>
<feature type="compositionally biased region" description="Low complexity" evidence="1">
    <location>
        <begin position="286"/>
        <end position="303"/>
    </location>
</feature>
<feature type="region of interest" description="Disordered" evidence="1">
    <location>
        <begin position="227"/>
        <end position="253"/>
    </location>
</feature>
<feature type="compositionally biased region" description="Polar residues" evidence="1">
    <location>
        <begin position="731"/>
        <end position="742"/>
    </location>
</feature>
<evidence type="ECO:0000313" key="2">
    <source>
        <dbReference type="EMBL" id="KAG5485141.1"/>
    </source>
</evidence>
<feature type="compositionally biased region" description="Polar residues" evidence="1">
    <location>
        <begin position="698"/>
        <end position="716"/>
    </location>
</feature>
<evidence type="ECO:0000256" key="1">
    <source>
        <dbReference type="SAM" id="MobiDB-lite"/>
    </source>
</evidence>
<accession>A0A836HVQ1</accession>
<feature type="region of interest" description="Disordered" evidence="1">
    <location>
        <begin position="1222"/>
        <end position="1361"/>
    </location>
</feature>
<dbReference type="GeneID" id="94175256"/>
<feature type="region of interest" description="Disordered" evidence="1">
    <location>
        <begin position="885"/>
        <end position="953"/>
    </location>
</feature>
<organism evidence="2 3">
    <name type="scientific">Leishmania enriettii</name>
    <dbReference type="NCBI Taxonomy" id="5663"/>
    <lineage>
        <taxon>Eukaryota</taxon>
        <taxon>Discoba</taxon>
        <taxon>Euglenozoa</taxon>
        <taxon>Kinetoplastea</taxon>
        <taxon>Metakinetoplastina</taxon>
        <taxon>Trypanosomatida</taxon>
        <taxon>Trypanosomatidae</taxon>
        <taxon>Leishmaniinae</taxon>
        <taxon>Leishmania</taxon>
    </lineage>
</organism>